<sequence>LSKEKSQLVQAFNEALDLYHDQEWTKAKKRFVEANELEEEFPHRPTNPSTVYIDRCDHFKLEPPDKDWDGVWTMTTK</sequence>
<accession>A0A382BJV5</accession>
<dbReference type="AlphaFoldDB" id="A0A382BJV5"/>
<dbReference type="EMBL" id="UINC01029959">
    <property type="protein sequence ID" value="SVB13572.1"/>
    <property type="molecule type" value="Genomic_DNA"/>
</dbReference>
<evidence type="ECO:0000313" key="1">
    <source>
        <dbReference type="EMBL" id="SVB13572.1"/>
    </source>
</evidence>
<feature type="non-terminal residue" evidence="1">
    <location>
        <position position="1"/>
    </location>
</feature>
<reference evidence="1" key="1">
    <citation type="submission" date="2018-05" db="EMBL/GenBank/DDBJ databases">
        <authorList>
            <person name="Lanie J.A."/>
            <person name="Ng W.-L."/>
            <person name="Kazmierczak K.M."/>
            <person name="Andrzejewski T.M."/>
            <person name="Davidsen T.M."/>
            <person name="Wayne K.J."/>
            <person name="Tettelin H."/>
            <person name="Glass J.I."/>
            <person name="Rusch D."/>
            <person name="Podicherti R."/>
            <person name="Tsui H.-C.T."/>
            <person name="Winkler M.E."/>
        </authorList>
    </citation>
    <scope>NUCLEOTIDE SEQUENCE</scope>
</reference>
<organism evidence="1">
    <name type="scientific">marine metagenome</name>
    <dbReference type="NCBI Taxonomy" id="408172"/>
    <lineage>
        <taxon>unclassified sequences</taxon>
        <taxon>metagenomes</taxon>
        <taxon>ecological metagenomes</taxon>
    </lineage>
</organism>
<name>A0A382BJV5_9ZZZZ</name>
<proteinExistence type="predicted"/>
<protein>
    <submittedName>
        <fullName evidence="1">Uncharacterized protein</fullName>
    </submittedName>
</protein>
<gene>
    <name evidence="1" type="ORF">METZ01_LOCUS166426</name>
</gene>